<evidence type="ECO:0000313" key="4">
    <source>
        <dbReference type="RefSeq" id="XP_015587158.1"/>
    </source>
</evidence>
<gene>
    <name evidence="4" type="primary">LOC107263952</name>
</gene>
<evidence type="ECO:0000256" key="1">
    <source>
        <dbReference type="SAM" id="Coils"/>
    </source>
</evidence>
<sequence length="750" mass="85673">MSGLKRCGFISLLYSVSEKPLNLWSKHISQDGKIRRLNDDALNGDKVVEIMGPHETPVPTNISCPSNPTEVLHIKLPVLVLVVKNLELKFKLEFQLVDKKGYRRKFTLTTYNHEKLPIADMSAACLSLKLEEGWNNLEINFQLLCSRTYGVEYEALQRIIIYPNCRIRRVHLQDRHYGQEEIPVELIQAFFDMYMLKWGIHLVERSSQTEESETGPLQPCDLVYFTTDSTTSVLMTASSPVAFNDTNKRLIERPVNKNRNIVSNLTNEGTVVFKKNSKSVNELWKEVKIASNVELGRMQSNVRTSITNYSVNIPIEKKEVTNSRGQKEMMGKNGQVQTSGTNMKYKNLNEHDSLIKSFPYIEKSEYLKIQICKNFGNEPSKDRGLIFQELPTNYTSVDNSIDKNISKNVAHMKSKAITKVLKPHTSLKNFSSNFAMQKNKCLAISKQNVESYEQPNIDSVLNKSKIKESRSRLKTENVKTIKNIIGEVQRIREELNHQERNIQKLNIKSQNELSELSQNVPDIVEVQSKSSDGKPKETVLATDQAVGNFLELRHKINKKLLEKLHNKGLTMTEIELSIYNSKNRRNSYGQGKLIKSHKGCISKGTGLSRIKALEVDMSLKREQLVLNDKMCMELRNELDTTLLELNSTHVRITPDMVEDTVGKIINSTSRISNAPNFPVSEIELFKEKMLYADERNTCDENMIQNCSSLKEDKIGCDIIEGTEKYNEVDAVNVLFQRQSCLNKHEFGAVR</sequence>
<dbReference type="InterPro" id="IPR007714">
    <property type="entry name" value="CFA20_dom"/>
</dbReference>
<dbReference type="InterPro" id="IPR040441">
    <property type="entry name" value="CFA20/CFAP20DC"/>
</dbReference>
<dbReference type="GeneID" id="107263952"/>
<keyword evidence="3" id="KW-1185">Reference proteome</keyword>
<feature type="domain" description="CFA20" evidence="2">
    <location>
        <begin position="8"/>
        <end position="186"/>
    </location>
</feature>
<dbReference type="KEGG" id="ccin:107263952"/>
<dbReference type="Proteomes" id="UP000694920">
    <property type="component" value="Unplaced"/>
</dbReference>
<evidence type="ECO:0000313" key="3">
    <source>
        <dbReference type="Proteomes" id="UP000694920"/>
    </source>
</evidence>
<reference evidence="4" key="1">
    <citation type="submission" date="2025-08" db="UniProtKB">
        <authorList>
            <consortium name="RefSeq"/>
        </authorList>
    </citation>
    <scope>IDENTIFICATION</scope>
</reference>
<keyword evidence="1" id="KW-0175">Coiled coil</keyword>
<organism evidence="3 4">
    <name type="scientific">Cephus cinctus</name>
    <name type="common">Wheat stem sawfly</name>
    <dbReference type="NCBI Taxonomy" id="211228"/>
    <lineage>
        <taxon>Eukaryota</taxon>
        <taxon>Metazoa</taxon>
        <taxon>Ecdysozoa</taxon>
        <taxon>Arthropoda</taxon>
        <taxon>Hexapoda</taxon>
        <taxon>Insecta</taxon>
        <taxon>Pterygota</taxon>
        <taxon>Neoptera</taxon>
        <taxon>Endopterygota</taxon>
        <taxon>Hymenoptera</taxon>
        <taxon>Cephoidea</taxon>
        <taxon>Cephidae</taxon>
        <taxon>Cephus</taxon>
    </lineage>
</organism>
<dbReference type="Pfam" id="PF05018">
    <property type="entry name" value="CFA20_dom"/>
    <property type="match status" value="1"/>
</dbReference>
<evidence type="ECO:0000259" key="2">
    <source>
        <dbReference type="Pfam" id="PF05018"/>
    </source>
</evidence>
<proteinExistence type="predicted"/>
<protein>
    <submittedName>
        <fullName evidence="4">Uncharacterized protein LOC107263952 isoform X1</fullName>
    </submittedName>
</protein>
<accession>A0AAJ7BIX9</accession>
<dbReference type="PANTHER" id="PTHR12458">
    <property type="entry name" value="ORF PROTEIN"/>
    <property type="match status" value="1"/>
</dbReference>
<name>A0AAJ7BIX9_CEPCN</name>
<dbReference type="RefSeq" id="XP_015587158.1">
    <property type="nucleotide sequence ID" value="XM_015731672.2"/>
</dbReference>
<dbReference type="AlphaFoldDB" id="A0AAJ7BIX9"/>
<feature type="coiled-coil region" evidence="1">
    <location>
        <begin position="481"/>
        <end position="515"/>
    </location>
</feature>